<evidence type="ECO:0000313" key="2">
    <source>
        <dbReference type="EMBL" id="KAK5605597.1"/>
    </source>
</evidence>
<comment type="caution">
    <text evidence="2">The sequence shown here is derived from an EMBL/GenBank/DDBJ whole genome shotgun (WGS) entry which is preliminary data.</text>
</comment>
<feature type="non-terminal residue" evidence="2">
    <location>
        <position position="113"/>
    </location>
</feature>
<feature type="region of interest" description="Disordered" evidence="1">
    <location>
        <begin position="26"/>
        <end position="49"/>
    </location>
</feature>
<organism evidence="2 3">
    <name type="scientific">Crenichthys baileyi</name>
    <name type="common">White River springfish</name>
    <dbReference type="NCBI Taxonomy" id="28760"/>
    <lineage>
        <taxon>Eukaryota</taxon>
        <taxon>Metazoa</taxon>
        <taxon>Chordata</taxon>
        <taxon>Craniata</taxon>
        <taxon>Vertebrata</taxon>
        <taxon>Euteleostomi</taxon>
        <taxon>Actinopterygii</taxon>
        <taxon>Neopterygii</taxon>
        <taxon>Teleostei</taxon>
        <taxon>Neoteleostei</taxon>
        <taxon>Acanthomorphata</taxon>
        <taxon>Ovalentaria</taxon>
        <taxon>Atherinomorphae</taxon>
        <taxon>Cyprinodontiformes</taxon>
        <taxon>Goodeidae</taxon>
        <taxon>Crenichthys</taxon>
    </lineage>
</organism>
<reference evidence="2 3" key="1">
    <citation type="submission" date="2021-06" db="EMBL/GenBank/DDBJ databases">
        <authorList>
            <person name="Palmer J.M."/>
        </authorList>
    </citation>
    <scope>NUCLEOTIDE SEQUENCE [LARGE SCALE GENOMIC DNA]</scope>
    <source>
        <strain evidence="2 3">MEX-2019</strain>
        <tissue evidence="2">Muscle</tissue>
    </source>
</reference>
<evidence type="ECO:0000313" key="3">
    <source>
        <dbReference type="Proteomes" id="UP001311232"/>
    </source>
</evidence>
<accession>A0AAV9RB74</accession>
<name>A0AAV9RB74_9TELE</name>
<keyword evidence="3" id="KW-1185">Reference proteome</keyword>
<dbReference type="EMBL" id="JAHHUM010002202">
    <property type="protein sequence ID" value="KAK5605597.1"/>
    <property type="molecule type" value="Genomic_DNA"/>
</dbReference>
<evidence type="ECO:0000256" key="1">
    <source>
        <dbReference type="SAM" id="MobiDB-lite"/>
    </source>
</evidence>
<protein>
    <submittedName>
        <fullName evidence="2">Uncharacterized protein</fullName>
    </submittedName>
</protein>
<gene>
    <name evidence="2" type="ORF">CRENBAI_009479</name>
</gene>
<proteinExistence type="predicted"/>
<dbReference type="Proteomes" id="UP001311232">
    <property type="component" value="Unassembled WGS sequence"/>
</dbReference>
<sequence>MEEVMRHLPIDLEVLSSPLLLEQMERQTAQRQRVREGYSVPPPQLRRSPLLPYRQQSRHLSPAARIADVQVFPACQLARRSFPCQLLSVSRVLLQSSPRQGFRAPLLLPRLER</sequence>
<dbReference type="AlphaFoldDB" id="A0AAV9RB74"/>